<comment type="catalytic activity">
    <reaction evidence="8">
        <text>L-seryl-[protein] + ATP = O-phospho-L-seryl-[protein] + ADP + H(+)</text>
        <dbReference type="Rhea" id="RHEA:17989"/>
        <dbReference type="Rhea" id="RHEA-COMP:9863"/>
        <dbReference type="Rhea" id="RHEA-COMP:11604"/>
        <dbReference type="ChEBI" id="CHEBI:15378"/>
        <dbReference type="ChEBI" id="CHEBI:29999"/>
        <dbReference type="ChEBI" id="CHEBI:30616"/>
        <dbReference type="ChEBI" id="CHEBI:83421"/>
        <dbReference type="ChEBI" id="CHEBI:456216"/>
        <dbReference type="EC" id="2.7.11.1"/>
    </reaction>
</comment>
<dbReference type="CDD" id="cd14014">
    <property type="entry name" value="STKc_PknB_like"/>
    <property type="match status" value="1"/>
</dbReference>
<evidence type="ECO:0000256" key="8">
    <source>
        <dbReference type="ARBA" id="ARBA00048679"/>
    </source>
</evidence>
<dbReference type="InterPro" id="IPR000719">
    <property type="entry name" value="Prot_kinase_dom"/>
</dbReference>
<keyword evidence="6" id="KW-0067">ATP-binding</keyword>
<dbReference type="KEGG" id="amr:AM1_5180"/>
<evidence type="ECO:0000256" key="4">
    <source>
        <dbReference type="ARBA" id="ARBA00022741"/>
    </source>
</evidence>
<keyword evidence="2 10" id="KW-0723">Serine/threonine-protein kinase</keyword>
<evidence type="ECO:0000313" key="10">
    <source>
        <dbReference type="EMBL" id="ABW30142.1"/>
    </source>
</evidence>
<dbReference type="PROSITE" id="PS50011">
    <property type="entry name" value="PROTEIN_KINASE_DOM"/>
    <property type="match status" value="1"/>
</dbReference>
<keyword evidence="11" id="KW-1185">Reference proteome</keyword>
<reference evidence="10 11" key="1">
    <citation type="journal article" date="2008" name="Proc. Natl. Acad. Sci. U.S.A.">
        <title>Niche adaptation and genome expansion in the chlorophyll d-producing cyanobacterium Acaryochloris marina.</title>
        <authorList>
            <person name="Swingley W.D."/>
            <person name="Chen M."/>
            <person name="Cheung P.C."/>
            <person name="Conrad A.L."/>
            <person name="Dejesa L.C."/>
            <person name="Hao J."/>
            <person name="Honchak B.M."/>
            <person name="Karbach L.E."/>
            <person name="Kurdoglu A."/>
            <person name="Lahiri S."/>
            <person name="Mastrian S.D."/>
            <person name="Miyashita H."/>
            <person name="Page L."/>
            <person name="Ramakrishna P."/>
            <person name="Satoh S."/>
            <person name="Sattley W.M."/>
            <person name="Shimada Y."/>
            <person name="Taylor H.L."/>
            <person name="Tomo T."/>
            <person name="Tsuchiya T."/>
            <person name="Wang Z.T."/>
            <person name="Raymond J."/>
            <person name="Mimuro M."/>
            <person name="Blankenship R.E."/>
            <person name="Touchman J.W."/>
        </authorList>
    </citation>
    <scope>NUCLEOTIDE SEQUENCE [LARGE SCALE GENOMIC DNA]</scope>
    <source>
        <strain evidence="11">MBIC 11017</strain>
    </source>
</reference>
<dbReference type="HOGENOM" id="CLU_000288_135_5_3"/>
<evidence type="ECO:0000256" key="7">
    <source>
        <dbReference type="ARBA" id="ARBA00047899"/>
    </source>
</evidence>
<keyword evidence="3" id="KW-0808">Transferase</keyword>
<evidence type="ECO:0000313" key="11">
    <source>
        <dbReference type="Proteomes" id="UP000000268"/>
    </source>
</evidence>
<evidence type="ECO:0000256" key="2">
    <source>
        <dbReference type="ARBA" id="ARBA00022527"/>
    </source>
</evidence>
<evidence type="ECO:0000256" key="6">
    <source>
        <dbReference type="ARBA" id="ARBA00022840"/>
    </source>
</evidence>
<dbReference type="GO" id="GO:0004674">
    <property type="term" value="F:protein serine/threonine kinase activity"/>
    <property type="evidence" value="ECO:0007669"/>
    <property type="project" value="UniProtKB-KW"/>
</dbReference>
<dbReference type="SUPFAM" id="SSF56112">
    <property type="entry name" value="Protein kinase-like (PK-like)"/>
    <property type="match status" value="1"/>
</dbReference>
<dbReference type="InterPro" id="IPR008271">
    <property type="entry name" value="Ser/Thr_kinase_AS"/>
</dbReference>
<dbReference type="Proteomes" id="UP000000268">
    <property type="component" value="Chromosome"/>
</dbReference>
<keyword evidence="4" id="KW-0547">Nucleotide-binding</keyword>
<comment type="catalytic activity">
    <reaction evidence="7">
        <text>L-threonyl-[protein] + ATP = O-phospho-L-threonyl-[protein] + ADP + H(+)</text>
        <dbReference type="Rhea" id="RHEA:46608"/>
        <dbReference type="Rhea" id="RHEA-COMP:11060"/>
        <dbReference type="Rhea" id="RHEA-COMP:11605"/>
        <dbReference type="ChEBI" id="CHEBI:15378"/>
        <dbReference type="ChEBI" id="CHEBI:30013"/>
        <dbReference type="ChEBI" id="CHEBI:30616"/>
        <dbReference type="ChEBI" id="CHEBI:61977"/>
        <dbReference type="ChEBI" id="CHEBI:456216"/>
        <dbReference type="EC" id="2.7.11.1"/>
    </reaction>
</comment>
<evidence type="ECO:0000256" key="1">
    <source>
        <dbReference type="ARBA" id="ARBA00012513"/>
    </source>
</evidence>
<dbReference type="PANTHER" id="PTHR24363:SF0">
    <property type="entry name" value="SERINE_THREONINE KINASE LIKE DOMAIN CONTAINING 1"/>
    <property type="match status" value="1"/>
</dbReference>
<feature type="domain" description="Protein kinase" evidence="9">
    <location>
        <begin position="7"/>
        <end position="267"/>
    </location>
</feature>
<dbReference type="GO" id="GO:0005524">
    <property type="term" value="F:ATP binding"/>
    <property type="evidence" value="ECO:0007669"/>
    <property type="project" value="UniProtKB-KW"/>
</dbReference>
<dbReference type="STRING" id="329726.AM1_5180"/>
<evidence type="ECO:0000256" key="3">
    <source>
        <dbReference type="ARBA" id="ARBA00022679"/>
    </source>
</evidence>
<dbReference type="Pfam" id="PF00069">
    <property type="entry name" value="Pkinase"/>
    <property type="match status" value="1"/>
</dbReference>
<dbReference type="SMART" id="SM00220">
    <property type="entry name" value="S_TKc"/>
    <property type="match status" value="1"/>
</dbReference>
<dbReference type="InterPro" id="IPR011009">
    <property type="entry name" value="Kinase-like_dom_sf"/>
</dbReference>
<dbReference type="RefSeq" id="WP_012165403.1">
    <property type="nucleotide sequence ID" value="NC_009925.1"/>
</dbReference>
<dbReference type="EMBL" id="CP000828">
    <property type="protein sequence ID" value="ABW30142.1"/>
    <property type="molecule type" value="Genomic_DNA"/>
</dbReference>
<dbReference type="PROSITE" id="PS00108">
    <property type="entry name" value="PROTEIN_KINASE_ST"/>
    <property type="match status" value="1"/>
</dbReference>
<gene>
    <name evidence="10" type="ordered locus">AM1_5180</name>
</gene>
<evidence type="ECO:0000259" key="9">
    <source>
        <dbReference type="PROSITE" id="PS50011"/>
    </source>
</evidence>
<dbReference type="Gene3D" id="1.10.510.10">
    <property type="entry name" value="Transferase(Phosphotransferase) domain 1"/>
    <property type="match status" value="1"/>
</dbReference>
<keyword evidence="5 10" id="KW-0418">Kinase</keyword>
<organism evidence="10 11">
    <name type="scientific">Acaryochloris marina (strain MBIC 11017)</name>
    <dbReference type="NCBI Taxonomy" id="329726"/>
    <lineage>
        <taxon>Bacteria</taxon>
        <taxon>Bacillati</taxon>
        <taxon>Cyanobacteriota</taxon>
        <taxon>Cyanophyceae</taxon>
        <taxon>Acaryochloridales</taxon>
        <taxon>Acaryochloridaceae</taxon>
        <taxon>Acaryochloris</taxon>
    </lineage>
</organism>
<dbReference type="OrthoDB" id="9788659at2"/>
<accession>B0C8I7</accession>
<proteinExistence type="predicted"/>
<sequence length="583" mass="65135">MLLNNRFRILKQLAKGGFGATYLAEDTHMLSRRHCVVKQLQPEVPNQSCYEIALKKFKEEAAVLEQLKHDQIPQLYGYFEQENRLFLIQEWVDGPTLGEKVRALGQLSAEEVQQMLLRVLPVLEYLQNFKVIHRDIKPDNLILRQVDSRPVLIDFGSMKRHLKTRISFSGSVVDSVIIGTEGFMAPEQAAQRTVYASDLYSLGMTAIYALTAKLPVEMESDYDTGQFKWRQYAPHVSDHLAKILDKATEFSPHDRFSTAAEMLDALTLQNASAAATLISERTIHERPTILDQVEPELAEPATAPTRQTLALSPSVVMTSLVAGGIGFAIALGFQGLGPQAVTANPDQTRDTGTPLVQAANTFSGQGHELGAIRTLLNVPTTSKHAQDAREKVANLVHLELGQPIDQQLDVINLEKPPGKAKRSLAGLGVSYLSEVDTKTQQDKVQTKFGHSPIQTYRSNWPIHRQPTDADLVADPKSWYDPWFEQYEIAPGMTMEVMYGCKSNKVLQTAETFDRSNVDDELIAARFNRILQGSRQKDIQASQATLKRLIDDKGKARTETFSTDQVRGWLISNQDQLMIVTRGI</sequence>
<dbReference type="EC" id="2.7.11.1" evidence="1"/>
<protein>
    <recommendedName>
        <fullName evidence="1">non-specific serine/threonine protein kinase</fullName>
        <ecNumber evidence="1">2.7.11.1</ecNumber>
    </recommendedName>
</protein>
<dbReference type="PANTHER" id="PTHR24363">
    <property type="entry name" value="SERINE/THREONINE PROTEIN KINASE"/>
    <property type="match status" value="1"/>
</dbReference>
<dbReference type="AlphaFoldDB" id="B0C8I7"/>
<evidence type="ECO:0000256" key="5">
    <source>
        <dbReference type="ARBA" id="ARBA00022777"/>
    </source>
</evidence>
<dbReference type="eggNOG" id="COG0515">
    <property type="taxonomic scope" value="Bacteria"/>
</dbReference>
<name>B0C8I7_ACAM1</name>